<dbReference type="RefSeq" id="WP_121239532.1">
    <property type="nucleotide sequence ID" value="NZ_BHVV01000001.1"/>
</dbReference>
<dbReference type="OrthoDB" id="5519456at2"/>
<evidence type="ECO:0000313" key="2">
    <source>
        <dbReference type="Proteomes" id="UP000268908"/>
    </source>
</evidence>
<sequence>MRQLFTFGGNIALLAELYRCDVRFLVVGGLAVHFYVPERQADDLDLLLEQSSDNAARFFKAMSAVHVIPEFPQSLISSPSERPQQLQFKRDHYADIVTTGADIDFPAEWVLSQAALIGQHPARIASRNLLIRMKRKAGREKDLADVELLERAGQSVCGSSRTAKDS</sequence>
<dbReference type="EMBL" id="RCCI01000004">
    <property type="protein sequence ID" value="RLJ67550.1"/>
    <property type="molecule type" value="Genomic_DNA"/>
</dbReference>
<comment type="caution">
    <text evidence="1">The sequence shown here is derived from an EMBL/GenBank/DDBJ whole genome shotgun (WGS) entry which is preliminary data.</text>
</comment>
<reference evidence="1 2" key="1">
    <citation type="submission" date="2018-10" db="EMBL/GenBank/DDBJ databases">
        <title>Genomic Encyclopedia of Type Strains, Phase IV (KMG-IV): sequencing the most valuable type-strain genomes for metagenomic binning, comparative biology and taxonomic classification.</title>
        <authorList>
            <person name="Goeker M."/>
        </authorList>
    </citation>
    <scope>NUCLEOTIDE SEQUENCE [LARGE SCALE GENOMIC DNA]</scope>
    <source>
        <strain evidence="1 2">DSM 26916</strain>
    </source>
</reference>
<proteinExistence type="predicted"/>
<dbReference type="Gene3D" id="3.30.460.40">
    <property type="match status" value="1"/>
</dbReference>
<gene>
    <name evidence="1" type="ORF">DFR35_0097</name>
</gene>
<name>A0A497XJL9_9PROT</name>
<accession>A0A497XJL9</accession>
<organism evidence="1 2">
    <name type="scientific">Sulfurisoma sediminicola</name>
    <dbReference type="NCBI Taxonomy" id="1381557"/>
    <lineage>
        <taxon>Bacteria</taxon>
        <taxon>Pseudomonadati</taxon>
        <taxon>Pseudomonadota</taxon>
        <taxon>Betaproteobacteria</taxon>
        <taxon>Nitrosomonadales</taxon>
        <taxon>Sterolibacteriaceae</taxon>
        <taxon>Sulfurisoma</taxon>
    </lineage>
</organism>
<evidence type="ECO:0000313" key="1">
    <source>
        <dbReference type="EMBL" id="RLJ67550.1"/>
    </source>
</evidence>
<dbReference type="InterPro" id="IPR043519">
    <property type="entry name" value="NT_sf"/>
</dbReference>
<protein>
    <recommendedName>
        <fullName evidence="3">Nucleotidyltransferase AbiEii toxin of type IV toxin-antitoxin system</fullName>
    </recommendedName>
</protein>
<dbReference type="Proteomes" id="UP000268908">
    <property type="component" value="Unassembled WGS sequence"/>
</dbReference>
<evidence type="ECO:0008006" key="3">
    <source>
        <dbReference type="Google" id="ProtNLM"/>
    </source>
</evidence>
<dbReference type="SUPFAM" id="SSF81301">
    <property type="entry name" value="Nucleotidyltransferase"/>
    <property type="match status" value="1"/>
</dbReference>
<dbReference type="AlphaFoldDB" id="A0A497XJL9"/>
<keyword evidence="2" id="KW-1185">Reference proteome</keyword>